<dbReference type="Pfam" id="PF02515">
    <property type="entry name" value="CoA_transf_3"/>
    <property type="match status" value="1"/>
</dbReference>
<dbReference type="PhylomeDB" id="Q2RSJ2"/>
<dbReference type="InterPro" id="IPR044855">
    <property type="entry name" value="CoA-Trfase_III_dom3_sf"/>
</dbReference>
<evidence type="ECO:0000313" key="1">
    <source>
        <dbReference type="EMBL" id="ABC22903.1"/>
    </source>
</evidence>
<name>Q2RSJ2_RHORT</name>
<dbReference type="EnsemblBacteria" id="ABC22903">
    <property type="protein sequence ID" value="ABC22903"/>
    <property type="gene ID" value="Rru_A2103"/>
</dbReference>
<proteinExistence type="predicted"/>
<reference evidence="1 2" key="1">
    <citation type="journal article" date="2011" name="Stand. Genomic Sci.">
        <title>Complete genome sequence of Rhodospirillum rubrum type strain (S1).</title>
        <authorList>
            <person name="Munk A.C."/>
            <person name="Copeland A."/>
            <person name="Lucas S."/>
            <person name="Lapidus A."/>
            <person name="Del Rio T.G."/>
            <person name="Barry K."/>
            <person name="Detter J.C."/>
            <person name="Hammon N."/>
            <person name="Israni S."/>
            <person name="Pitluck S."/>
            <person name="Brettin T."/>
            <person name="Bruce D."/>
            <person name="Han C."/>
            <person name="Tapia R."/>
            <person name="Gilna P."/>
            <person name="Schmutz J."/>
            <person name="Larimer F."/>
            <person name="Land M."/>
            <person name="Kyrpides N.C."/>
            <person name="Mavromatis K."/>
            <person name="Richardson P."/>
            <person name="Rohde M."/>
            <person name="Goker M."/>
            <person name="Klenk H.P."/>
            <person name="Zhang Y."/>
            <person name="Roberts G.P."/>
            <person name="Reslewic S."/>
            <person name="Schwartz D.C."/>
        </authorList>
    </citation>
    <scope>NUCLEOTIDE SEQUENCE [LARGE SCALE GENOMIC DNA]</scope>
    <source>
        <strain evidence="2">ATCC 11170 / ATH 1.1.1 / DSM 467 / LMG 4362 / NCIMB 8255 / S1</strain>
    </source>
</reference>
<evidence type="ECO:0000313" key="2">
    <source>
        <dbReference type="Proteomes" id="UP000001929"/>
    </source>
</evidence>
<dbReference type="Proteomes" id="UP000001929">
    <property type="component" value="Chromosome"/>
</dbReference>
<dbReference type="InterPro" id="IPR050509">
    <property type="entry name" value="CoA-transferase_III"/>
</dbReference>
<keyword evidence="1" id="KW-0413">Isomerase</keyword>
<dbReference type="SUPFAM" id="SSF89796">
    <property type="entry name" value="CoA-transferase family III (CaiB/BaiF)"/>
    <property type="match status" value="1"/>
</dbReference>
<dbReference type="STRING" id="269796.Rru_A2103"/>
<dbReference type="PANTHER" id="PTHR48228">
    <property type="entry name" value="SUCCINYL-COA--D-CITRAMALATE COA-TRANSFERASE"/>
    <property type="match status" value="1"/>
</dbReference>
<dbReference type="GO" id="GO:0008111">
    <property type="term" value="F:alpha-methylacyl-CoA racemase activity"/>
    <property type="evidence" value="ECO:0007669"/>
    <property type="project" value="UniProtKB-EC"/>
</dbReference>
<dbReference type="eggNOG" id="COG1804">
    <property type="taxonomic scope" value="Bacteria"/>
</dbReference>
<dbReference type="AlphaFoldDB" id="Q2RSJ2"/>
<dbReference type="KEGG" id="rru:Rru_A2103"/>
<keyword evidence="2" id="KW-1185">Reference proteome</keyword>
<gene>
    <name evidence="1" type="ordered locus">Rru_A2103</name>
</gene>
<organism evidence="1 2">
    <name type="scientific">Rhodospirillum rubrum (strain ATCC 11170 / ATH 1.1.1 / DSM 467 / LMG 4362 / NCIMB 8255 / S1)</name>
    <dbReference type="NCBI Taxonomy" id="269796"/>
    <lineage>
        <taxon>Bacteria</taxon>
        <taxon>Pseudomonadati</taxon>
        <taxon>Pseudomonadota</taxon>
        <taxon>Alphaproteobacteria</taxon>
        <taxon>Rhodospirillales</taxon>
        <taxon>Rhodospirillaceae</taxon>
        <taxon>Rhodospirillum</taxon>
    </lineage>
</organism>
<dbReference type="Gene3D" id="3.30.1540.10">
    <property type="entry name" value="formyl-coa transferase, domain 3"/>
    <property type="match status" value="1"/>
</dbReference>
<dbReference type="EMBL" id="CP000230">
    <property type="protein sequence ID" value="ABC22903.1"/>
    <property type="molecule type" value="Genomic_DNA"/>
</dbReference>
<dbReference type="Gene3D" id="3.40.50.10540">
    <property type="entry name" value="Crotonobetainyl-coa:carnitine coa-transferase, domain 1"/>
    <property type="match status" value="1"/>
</dbReference>
<dbReference type="PANTHER" id="PTHR48228:SF5">
    <property type="entry name" value="ALPHA-METHYLACYL-COA RACEMASE"/>
    <property type="match status" value="1"/>
</dbReference>
<dbReference type="PATRIC" id="fig|269796.9.peg.2193"/>
<protein>
    <submittedName>
        <fullName evidence="1">L-carnitine dehydratase/bile acid-inducible protein F</fullName>
        <ecNumber evidence="1">5.1.99.4</ecNumber>
    </submittedName>
</protein>
<accession>Q2RSJ2</accession>
<dbReference type="InterPro" id="IPR023606">
    <property type="entry name" value="CoA-Trfase_III_dom_1_sf"/>
</dbReference>
<dbReference type="InterPro" id="IPR003673">
    <property type="entry name" value="CoA-Trfase_fam_III"/>
</dbReference>
<dbReference type="HOGENOM" id="CLU_033975_5_1_5"/>
<dbReference type="RefSeq" id="WP_011389856.1">
    <property type="nucleotide sequence ID" value="NC_007643.1"/>
</dbReference>
<dbReference type="EC" id="5.1.99.4" evidence="1"/>
<sequence length="372" mass="39288">MLGDVLKDMRVIDMGQYIPGPFACLLLSDLGAEVIKIEPPGGDPMRLFGPLDPDGVSPLYKVLNRNKTVVTLDLKSAEGKAGLATLIGRSHGLVESFRPGVMERLGFGEAALDGLNRALVHVMVSGFGQTGPWRDRAGHDMTYLALSGALAMSGTADQPVAPFPPLADHAGAMMAVVAMLAGLLRRLRSGRGGHYDLSLYESARALNAMGLALAARGAPTARGHDLLNGGAAYYKIYGTADGGHLAVAPIEPKFWAAFCAALDRPDLVARQSEPLPQTALIAELEALFATRDRQAWMAVLGPADCCVEPVCRPDEVLAGVLEAPRGMVHSGTDGLIDLLLPILLAESGAAPRQPLREATIDEAIALWDRVGH</sequence>